<evidence type="ECO:0000259" key="2">
    <source>
        <dbReference type="Pfam" id="PF18078"/>
    </source>
</evidence>
<feature type="region of interest" description="Disordered" evidence="1">
    <location>
        <begin position="329"/>
        <end position="355"/>
    </location>
</feature>
<organism evidence="4 5">
    <name type="scientific">Chiloscyllium punctatum</name>
    <name type="common">Brownbanded bambooshark</name>
    <name type="synonym">Hemiscyllium punctatum</name>
    <dbReference type="NCBI Taxonomy" id="137246"/>
    <lineage>
        <taxon>Eukaryota</taxon>
        <taxon>Metazoa</taxon>
        <taxon>Chordata</taxon>
        <taxon>Craniata</taxon>
        <taxon>Vertebrata</taxon>
        <taxon>Chondrichthyes</taxon>
        <taxon>Elasmobranchii</taxon>
        <taxon>Galeomorphii</taxon>
        <taxon>Galeoidea</taxon>
        <taxon>Orectolobiformes</taxon>
        <taxon>Hemiscylliidae</taxon>
        <taxon>Chiloscyllium</taxon>
    </lineage>
</organism>
<evidence type="ECO:0000313" key="5">
    <source>
        <dbReference type="Proteomes" id="UP000287033"/>
    </source>
</evidence>
<gene>
    <name evidence="4" type="ORF">chiPu_0017403</name>
</gene>
<dbReference type="STRING" id="137246.A0A401RFN4"/>
<dbReference type="PANTHER" id="PTHR31594">
    <property type="entry name" value="AIG1-TYPE G DOMAIN-CONTAINING PROTEIN"/>
    <property type="match status" value="1"/>
</dbReference>
<dbReference type="Proteomes" id="UP000287033">
    <property type="component" value="Unassembled WGS sequence"/>
</dbReference>
<evidence type="ECO:0000256" key="1">
    <source>
        <dbReference type="SAM" id="MobiDB-lite"/>
    </source>
</evidence>
<reference evidence="4 5" key="1">
    <citation type="journal article" date="2018" name="Nat. Ecol. Evol.">
        <title>Shark genomes provide insights into elasmobranch evolution and the origin of vertebrates.</title>
        <authorList>
            <person name="Hara Y"/>
            <person name="Yamaguchi K"/>
            <person name="Onimaru K"/>
            <person name="Kadota M"/>
            <person name="Koyanagi M"/>
            <person name="Keeley SD"/>
            <person name="Tatsumi K"/>
            <person name="Tanaka K"/>
            <person name="Motone F"/>
            <person name="Kageyama Y"/>
            <person name="Nozu R"/>
            <person name="Adachi N"/>
            <person name="Nishimura O"/>
            <person name="Nakagawa R"/>
            <person name="Tanegashima C"/>
            <person name="Kiyatake I"/>
            <person name="Matsumoto R"/>
            <person name="Murakumo K"/>
            <person name="Nishida K"/>
            <person name="Terakita A"/>
            <person name="Kuratani S"/>
            <person name="Sato K"/>
            <person name="Hyodo S Kuraku.S."/>
        </authorList>
    </citation>
    <scope>NUCLEOTIDE SEQUENCE [LARGE SCALE GENOMIC DNA]</scope>
</reference>
<keyword evidence="5" id="KW-1185">Reference proteome</keyword>
<dbReference type="EMBL" id="BEZZ01001279">
    <property type="protein sequence ID" value="GCC16959.1"/>
    <property type="molecule type" value="Genomic_DNA"/>
</dbReference>
<dbReference type="InterPro" id="IPR048997">
    <property type="entry name" value="Stonustoxin-like_helical"/>
</dbReference>
<sequence>MSQLGPHHITYPSVFKQGSATHVVTGVLYGAQAFFVFDQDHSSTDNMRDIQGNLEVMIRKIPTFKIKGNGSVDMSEEDKKRVKKFCCTFQGDFFLDKNPVNYKEAIEVYSKLPKLLGNHRENAVPLTVWLHPLKMLDSKAAQLAHEKRLAQILPSIRAGSKGESSLEEMLEQRERSPFKYSSLDTWLKKREKEVNTVGVNLSRLEGVEVVTQSQLDTILVDPMIKFVICFNFNSLGEKDVYLQELSEYLKAPRNETEPSVAMRDDTSQASEDWFDVVSVLKRLRDAVHSYLVLLRSKGSQGPKFVISSLVEKSVPGASIFEYENGIVKTRDSSQPQPQSTEGAGVASSSVILSNKASGEDTEPVLMSRMENIIIEDQSWLWEENYGNVESGMLSSLSPHSE</sequence>
<dbReference type="Pfam" id="PF18078">
    <property type="entry name" value="Thioredoxin_11"/>
    <property type="match status" value="1"/>
</dbReference>
<dbReference type="InterPro" id="IPR052090">
    <property type="entry name" value="Cytolytic_pore-forming_toxin"/>
</dbReference>
<dbReference type="InterPro" id="IPR040581">
    <property type="entry name" value="Thioredoxin_11"/>
</dbReference>
<dbReference type="OrthoDB" id="8954335at2759"/>
<accession>A0A401RFN4</accession>
<dbReference type="AlphaFoldDB" id="A0A401RFN4"/>
<dbReference type="PANTHER" id="PTHR31594:SF14">
    <property type="entry name" value="FIBRONECTIN TYPE-III DOMAIN-CONTAINING PROTEIN"/>
    <property type="match status" value="1"/>
</dbReference>
<feature type="domain" description="SNTX thioredoxin-like" evidence="2">
    <location>
        <begin position="209"/>
        <end position="330"/>
    </location>
</feature>
<dbReference type="Pfam" id="PF21109">
    <property type="entry name" value="Stonustoxin_helical"/>
    <property type="match status" value="1"/>
</dbReference>
<proteinExistence type="predicted"/>
<protein>
    <submittedName>
        <fullName evidence="4">Uncharacterized protein</fullName>
    </submittedName>
</protein>
<evidence type="ECO:0000259" key="3">
    <source>
        <dbReference type="Pfam" id="PF21109"/>
    </source>
</evidence>
<comment type="caution">
    <text evidence="4">The sequence shown here is derived from an EMBL/GenBank/DDBJ whole genome shotgun (WGS) entry which is preliminary data.</text>
</comment>
<name>A0A401RFN4_CHIPU</name>
<feature type="domain" description="Stonustoxin-like helical" evidence="3">
    <location>
        <begin position="141"/>
        <end position="195"/>
    </location>
</feature>
<feature type="compositionally biased region" description="Polar residues" evidence="1">
    <location>
        <begin position="332"/>
        <end position="355"/>
    </location>
</feature>
<evidence type="ECO:0000313" key="4">
    <source>
        <dbReference type="EMBL" id="GCC16959.1"/>
    </source>
</evidence>